<reference evidence="1 3" key="1">
    <citation type="journal article" date="2014" name="ISME J.">
        <title>Trehalose/2-sulfotrehalose biosynthesis and glycine-betaine uptake are widely spread mechanisms for osmoadaptation in the Halobacteriales.</title>
        <authorList>
            <person name="Youssef N.H."/>
            <person name="Savage-Ashlock K.N."/>
            <person name="McCully A.L."/>
            <person name="Luedtke B."/>
            <person name="Shaw E.I."/>
            <person name="Hoff W.D."/>
            <person name="Elshahed M.S."/>
        </authorList>
    </citation>
    <scope>NUCLEOTIDE SEQUENCE [LARGE SCALE GENOMIC DNA]</scope>
    <source>
        <strain evidence="1 3">DX253</strain>
    </source>
</reference>
<dbReference type="AlphaFoldDB" id="E7QQI3"/>
<dbReference type="PATRIC" id="fig|797209.4.peg.1045"/>
<gene>
    <name evidence="2" type="ORF">SAMN05444342_1437</name>
    <name evidence="1" type="ORF">ZOD2009_05267</name>
</gene>
<evidence type="ECO:0000313" key="2">
    <source>
        <dbReference type="EMBL" id="SHK49182.1"/>
    </source>
</evidence>
<evidence type="ECO:0000313" key="3">
    <source>
        <dbReference type="Proteomes" id="UP000003751"/>
    </source>
</evidence>
<accession>E7QQI3</accession>
<name>E7QQI3_HALPU</name>
<dbReference type="EMBL" id="FRAN01000002">
    <property type="protein sequence ID" value="SHK49182.1"/>
    <property type="molecule type" value="Genomic_DNA"/>
</dbReference>
<dbReference type="RefSeq" id="WP_007977706.1">
    <property type="nucleotide sequence ID" value="NZ_AEMG01000004.1"/>
</dbReference>
<proteinExistence type="predicted"/>
<keyword evidence="4" id="KW-1185">Reference proteome</keyword>
<reference evidence="4" key="3">
    <citation type="submission" date="2016-11" db="EMBL/GenBank/DDBJ databases">
        <authorList>
            <person name="Varghese N."/>
            <person name="Submissions S."/>
        </authorList>
    </citation>
    <scope>NUCLEOTIDE SEQUENCE [LARGE SCALE GENOMIC DNA]</scope>
    <source>
        <strain evidence="4">DX253</strain>
    </source>
</reference>
<organism evidence="1 3">
    <name type="scientific">Haladaptatus paucihalophilus DX253</name>
    <dbReference type="NCBI Taxonomy" id="797209"/>
    <lineage>
        <taxon>Archaea</taxon>
        <taxon>Methanobacteriati</taxon>
        <taxon>Methanobacteriota</taxon>
        <taxon>Stenosarchaea group</taxon>
        <taxon>Halobacteria</taxon>
        <taxon>Halobacteriales</taxon>
        <taxon>Haladaptataceae</taxon>
        <taxon>Haladaptatus</taxon>
    </lineage>
</organism>
<dbReference type="Proteomes" id="UP000184203">
    <property type="component" value="Unassembled WGS sequence"/>
</dbReference>
<dbReference type="EMBL" id="AEMG01000004">
    <property type="protein sequence ID" value="EFW93247.1"/>
    <property type="molecule type" value="Genomic_DNA"/>
</dbReference>
<sequence>MSNNEPSSEKRIATEQTLLRLGAVSPEDVNQELLVDIHDLFEKHDIPLHSVSVERWRTGYVC</sequence>
<dbReference type="Proteomes" id="UP000003751">
    <property type="component" value="Unassembled WGS sequence"/>
</dbReference>
<evidence type="ECO:0000313" key="4">
    <source>
        <dbReference type="Proteomes" id="UP000184203"/>
    </source>
</evidence>
<evidence type="ECO:0000313" key="1">
    <source>
        <dbReference type="EMBL" id="EFW93247.1"/>
    </source>
</evidence>
<dbReference type="OrthoDB" id="249669at2157"/>
<protein>
    <submittedName>
        <fullName evidence="1">Uncharacterized protein</fullName>
    </submittedName>
</protein>
<reference evidence="2" key="2">
    <citation type="submission" date="2016-11" db="EMBL/GenBank/DDBJ databases">
        <authorList>
            <person name="Jaros S."/>
            <person name="Januszkiewicz K."/>
            <person name="Wedrychowicz H."/>
        </authorList>
    </citation>
    <scope>NUCLEOTIDE SEQUENCE [LARGE SCALE GENOMIC DNA]</scope>
    <source>
        <strain evidence="2">DX253</strain>
    </source>
</reference>